<sequence>MGIIKLLLRLGLFGSGLFLATLTIVVVSSRANIWPSGTDLAPTDVIVCLGGGISYTTGKLQPMVTQRATTCARLYLSGKAKTIVFTGAGISENLPSAAALMARHAIDLGVPDTAIFVEPEARSTLQNALFSLPQIPEGSSVRVVTDSFHLPRSWISFYWAGYSDLTVFPSQHVKGRRKWGPNSKTILREAGAYWFNLARIPVYSMALFFHVPNAERVLD</sequence>
<dbReference type="InterPro" id="IPR051599">
    <property type="entry name" value="Cell_Envelope_Assoc"/>
</dbReference>
<keyword evidence="1" id="KW-0472">Membrane</keyword>
<dbReference type="Proteomes" id="UP000220836">
    <property type="component" value="Unassembled WGS sequence"/>
</dbReference>
<dbReference type="GO" id="GO:0043164">
    <property type="term" value="P:Gram-negative-bacterium-type cell wall biogenesis"/>
    <property type="evidence" value="ECO:0007669"/>
    <property type="project" value="TreeGrafter"/>
</dbReference>
<name>A0A238JWA4_9RHOB</name>
<dbReference type="AlphaFoldDB" id="A0A238JWA4"/>
<dbReference type="OrthoDB" id="9809813at2"/>
<dbReference type="EMBL" id="FXYH01000001">
    <property type="protein sequence ID" value="SMX34092.1"/>
    <property type="molecule type" value="Genomic_DNA"/>
</dbReference>
<reference evidence="3 4" key="1">
    <citation type="submission" date="2017-05" db="EMBL/GenBank/DDBJ databases">
        <authorList>
            <person name="Song R."/>
            <person name="Chenine A.L."/>
            <person name="Ruprecht R.M."/>
        </authorList>
    </citation>
    <scope>NUCLEOTIDE SEQUENCE [LARGE SCALE GENOMIC DNA]</scope>
    <source>
        <strain evidence="3 4">CECT 8663</strain>
    </source>
</reference>
<evidence type="ECO:0000259" key="2">
    <source>
        <dbReference type="Pfam" id="PF02698"/>
    </source>
</evidence>
<protein>
    <recommendedName>
        <fullName evidence="2">DUF218 domain-containing protein</fullName>
    </recommendedName>
</protein>
<keyword evidence="1" id="KW-1133">Transmembrane helix</keyword>
<dbReference type="InterPro" id="IPR003848">
    <property type="entry name" value="DUF218"/>
</dbReference>
<accession>A0A238JWA4</accession>
<dbReference type="CDD" id="cd06259">
    <property type="entry name" value="YdcF-like"/>
    <property type="match status" value="1"/>
</dbReference>
<dbReference type="GO" id="GO:0005886">
    <property type="term" value="C:plasma membrane"/>
    <property type="evidence" value="ECO:0007669"/>
    <property type="project" value="TreeGrafter"/>
</dbReference>
<gene>
    <name evidence="3" type="ORF">PEV8663_00385</name>
</gene>
<proteinExistence type="predicted"/>
<evidence type="ECO:0000256" key="1">
    <source>
        <dbReference type="SAM" id="Phobius"/>
    </source>
</evidence>
<dbReference type="PANTHER" id="PTHR30336">
    <property type="entry name" value="INNER MEMBRANE PROTEIN, PROBABLE PERMEASE"/>
    <property type="match status" value="1"/>
</dbReference>
<dbReference type="Gene3D" id="3.40.50.620">
    <property type="entry name" value="HUPs"/>
    <property type="match status" value="1"/>
</dbReference>
<dbReference type="GO" id="GO:0000270">
    <property type="term" value="P:peptidoglycan metabolic process"/>
    <property type="evidence" value="ECO:0007669"/>
    <property type="project" value="TreeGrafter"/>
</dbReference>
<organism evidence="3 4">
    <name type="scientific">Pelagimonas varians</name>
    <dbReference type="NCBI Taxonomy" id="696760"/>
    <lineage>
        <taxon>Bacteria</taxon>
        <taxon>Pseudomonadati</taxon>
        <taxon>Pseudomonadota</taxon>
        <taxon>Alphaproteobacteria</taxon>
        <taxon>Rhodobacterales</taxon>
        <taxon>Roseobacteraceae</taxon>
        <taxon>Pelagimonas</taxon>
    </lineage>
</organism>
<evidence type="ECO:0000313" key="4">
    <source>
        <dbReference type="Proteomes" id="UP000220836"/>
    </source>
</evidence>
<feature type="transmembrane region" description="Helical" evidence="1">
    <location>
        <begin position="6"/>
        <end position="27"/>
    </location>
</feature>
<evidence type="ECO:0000313" key="3">
    <source>
        <dbReference type="EMBL" id="SMX34092.1"/>
    </source>
</evidence>
<dbReference type="InterPro" id="IPR014729">
    <property type="entry name" value="Rossmann-like_a/b/a_fold"/>
</dbReference>
<dbReference type="RefSeq" id="WP_097802916.1">
    <property type="nucleotide sequence ID" value="NZ_FXYH01000001.1"/>
</dbReference>
<keyword evidence="1" id="KW-0812">Transmembrane</keyword>
<feature type="domain" description="DUF218" evidence="2">
    <location>
        <begin position="44"/>
        <end position="189"/>
    </location>
</feature>
<dbReference type="PANTHER" id="PTHR30336:SF4">
    <property type="entry name" value="ENVELOPE BIOGENESIS FACTOR ELYC"/>
    <property type="match status" value="1"/>
</dbReference>
<keyword evidence="4" id="KW-1185">Reference proteome</keyword>
<dbReference type="Pfam" id="PF02698">
    <property type="entry name" value="DUF218"/>
    <property type="match status" value="1"/>
</dbReference>